<organism evidence="1 2">
    <name type="scientific">Meloidogyne enterolobii</name>
    <name type="common">Root-knot nematode worm</name>
    <name type="synonym">Meloidogyne mayaguensis</name>
    <dbReference type="NCBI Taxonomy" id="390850"/>
    <lineage>
        <taxon>Eukaryota</taxon>
        <taxon>Metazoa</taxon>
        <taxon>Ecdysozoa</taxon>
        <taxon>Nematoda</taxon>
        <taxon>Chromadorea</taxon>
        <taxon>Rhabditida</taxon>
        <taxon>Tylenchina</taxon>
        <taxon>Tylenchomorpha</taxon>
        <taxon>Tylenchoidea</taxon>
        <taxon>Meloidogynidae</taxon>
        <taxon>Meloidogyninae</taxon>
        <taxon>Meloidogyne</taxon>
    </lineage>
</organism>
<keyword evidence="2" id="KW-1185">Reference proteome</keyword>
<evidence type="ECO:0000313" key="1">
    <source>
        <dbReference type="EMBL" id="CAK5093557.1"/>
    </source>
</evidence>
<evidence type="ECO:0000313" key="2">
    <source>
        <dbReference type="Proteomes" id="UP001497535"/>
    </source>
</evidence>
<protein>
    <submittedName>
        <fullName evidence="1">Uncharacterized protein</fullName>
    </submittedName>
</protein>
<accession>A0ACB1AMK7</accession>
<comment type="caution">
    <text evidence="1">The sequence shown here is derived from an EMBL/GenBank/DDBJ whole genome shotgun (WGS) entry which is preliminary data.</text>
</comment>
<proteinExistence type="predicted"/>
<dbReference type="Proteomes" id="UP001497535">
    <property type="component" value="Unassembled WGS sequence"/>
</dbReference>
<gene>
    <name evidence="1" type="ORF">MENTE1834_LOCUS40398</name>
</gene>
<name>A0ACB1AMK7_MELEN</name>
<reference evidence="1" key="1">
    <citation type="submission" date="2023-11" db="EMBL/GenBank/DDBJ databases">
        <authorList>
            <person name="Poullet M."/>
        </authorList>
    </citation>
    <scope>NUCLEOTIDE SEQUENCE</scope>
    <source>
        <strain evidence="1">E1834</strain>
    </source>
</reference>
<sequence length="182" mass="21411">MLKMIREIIHINSFSTFIIGIILITLLVVLVLNKSTPEMKVFSHILLQTALTDLFMLIINLVTQPIFTFDGDANIVVLNSPFNSNLIPKDILLAIWDNCLLFSIFSQAAQFIYRYLCLNRFFNRYRIIERSPIGIRSRSEFRFPTSDFRVPTFEPFPIFDSSDFHHLHHFRSTPDWHRLTPY</sequence>
<dbReference type="EMBL" id="CAVMJV010000095">
    <property type="protein sequence ID" value="CAK5093557.1"/>
    <property type="molecule type" value="Genomic_DNA"/>
</dbReference>